<dbReference type="Gene3D" id="1.10.340.30">
    <property type="entry name" value="Hypothetical protein, domain 2"/>
    <property type="match status" value="1"/>
</dbReference>
<dbReference type="PANTHER" id="PTHR10359:SF19">
    <property type="entry name" value="DNA REPAIR GLYCOSYLASE MJ1434-RELATED"/>
    <property type="match status" value="1"/>
</dbReference>
<name>A0A1B4XEY9_9GAMM</name>
<dbReference type="Proteomes" id="UP000243180">
    <property type="component" value="Chromosome"/>
</dbReference>
<sequence>MVGAVLTQNTAWTNVEKAIVNLKQAKALSPEAIMMAHPKRLATWLRPSGYFNIKARRLKAMCRWVVQQGGVRRLAKRATPELRHALLGVHGIGPETADDILLYAFRRPVFVIDAYTRRIFARLGLITGDEPYETLRSLFENGLGSSAPLFNEYHALIVIHGKEVCRKRPLCGNCPLTDECPSAVSYKAAED</sequence>
<proteinExistence type="predicted"/>
<evidence type="ECO:0000259" key="6">
    <source>
        <dbReference type="SMART" id="SM00478"/>
    </source>
</evidence>
<dbReference type="InterPro" id="IPR003265">
    <property type="entry name" value="HhH-GPD_domain"/>
</dbReference>
<dbReference type="Gene3D" id="1.10.1670.10">
    <property type="entry name" value="Helix-hairpin-Helix base-excision DNA repair enzymes (C-terminal)"/>
    <property type="match status" value="1"/>
</dbReference>
<dbReference type="SMART" id="SM00478">
    <property type="entry name" value="ENDO3c"/>
    <property type="match status" value="1"/>
</dbReference>
<accession>A0A1B4XEY9</accession>
<dbReference type="InParanoid" id="A0A1B4XEY9"/>
<keyword evidence="2" id="KW-0004">4Fe-4S</keyword>
<dbReference type="InterPro" id="IPR003651">
    <property type="entry name" value="Endonuclease3_FeS-loop_motif"/>
</dbReference>
<dbReference type="GO" id="GO:0046872">
    <property type="term" value="F:metal ion binding"/>
    <property type="evidence" value="ECO:0007669"/>
    <property type="project" value="UniProtKB-KW"/>
</dbReference>
<evidence type="ECO:0000256" key="3">
    <source>
        <dbReference type="ARBA" id="ARBA00022723"/>
    </source>
</evidence>
<dbReference type="GO" id="GO:0016787">
    <property type="term" value="F:hydrolase activity"/>
    <property type="evidence" value="ECO:0007669"/>
    <property type="project" value="UniProtKB-ARBA"/>
</dbReference>
<dbReference type="KEGG" id="slim:SCL_1048"/>
<evidence type="ECO:0000313" key="8">
    <source>
        <dbReference type="Proteomes" id="UP000243180"/>
    </source>
</evidence>
<dbReference type="SMART" id="SM00525">
    <property type="entry name" value="FES"/>
    <property type="match status" value="1"/>
</dbReference>
<evidence type="ECO:0000256" key="2">
    <source>
        <dbReference type="ARBA" id="ARBA00022485"/>
    </source>
</evidence>
<dbReference type="InterPro" id="IPR011257">
    <property type="entry name" value="DNA_glycosylase"/>
</dbReference>
<keyword evidence="5" id="KW-0411">Iron-sulfur</keyword>
<protein>
    <submittedName>
        <fullName evidence="7">HhH-GPD family protein</fullName>
    </submittedName>
</protein>
<dbReference type="CDD" id="cd00056">
    <property type="entry name" value="ENDO3c"/>
    <property type="match status" value="1"/>
</dbReference>
<keyword evidence="8" id="KW-1185">Reference proteome</keyword>
<dbReference type="PIRSF" id="PIRSF001435">
    <property type="entry name" value="Nth"/>
    <property type="match status" value="1"/>
</dbReference>
<dbReference type="GO" id="GO:0140097">
    <property type="term" value="F:catalytic activity, acting on DNA"/>
    <property type="evidence" value="ECO:0007669"/>
    <property type="project" value="UniProtKB-ARBA"/>
</dbReference>
<dbReference type="InterPro" id="IPR023170">
    <property type="entry name" value="HhH_base_excis_C"/>
</dbReference>
<evidence type="ECO:0000313" key="7">
    <source>
        <dbReference type="EMBL" id="BAV33363.1"/>
    </source>
</evidence>
<comment type="cofactor">
    <cofactor evidence="1">
        <name>[4Fe-4S] cluster</name>
        <dbReference type="ChEBI" id="CHEBI:49883"/>
    </cofactor>
</comment>
<dbReference type="GO" id="GO:0006284">
    <property type="term" value="P:base-excision repair"/>
    <property type="evidence" value="ECO:0007669"/>
    <property type="project" value="InterPro"/>
</dbReference>
<gene>
    <name evidence="7" type="ORF">SCL_1048</name>
</gene>
<feature type="domain" description="HhH-GPD" evidence="6">
    <location>
        <begin position="6"/>
        <end position="163"/>
    </location>
</feature>
<reference evidence="7 8" key="1">
    <citation type="submission" date="2015-05" db="EMBL/GenBank/DDBJ databases">
        <title>Complete genome sequence of a sulfur-oxidizing gammaproteobacterium strain HA5.</title>
        <authorList>
            <person name="Miura A."/>
            <person name="Kojima H."/>
            <person name="Fukui M."/>
        </authorList>
    </citation>
    <scope>NUCLEOTIDE SEQUENCE [LARGE SCALE GENOMIC DNA]</scope>
    <source>
        <strain evidence="7 8">HA5</strain>
    </source>
</reference>
<evidence type="ECO:0000256" key="4">
    <source>
        <dbReference type="ARBA" id="ARBA00023004"/>
    </source>
</evidence>
<keyword evidence="4" id="KW-0408">Iron</keyword>
<keyword evidence="3" id="KW-0479">Metal-binding</keyword>
<dbReference type="PANTHER" id="PTHR10359">
    <property type="entry name" value="A/G-SPECIFIC ADENINE GLYCOSYLASE/ENDONUCLEASE III"/>
    <property type="match status" value="1"/>
</dbReference>
<evidence type="ECO:0000256" key="1">
    <source>
        <dbReference type="ARBA" id="ARBA00001966"/>
    </source>
</evidence>
<dbReference type="AlphaFoldDB" id="A0A1B4XEY9"/>
<dbReference type="EMBL" id="AP014879">
    <property type="protein sequence ID" value="BAV33363.1"/>
    <property type="molecule type" value="Genomic_DNA"/>
</dbReference>
<dbReference type="SUPFAM" id="SSF48150">
    <property type="entry name" value="DNA-glycosylase"/>
    <property type="match status" value="1"/>
</dbReference>
<dbReference type="GO" id="GO:0051539">
    <property type="term" value="F:4 iron, 4 sulfur cluster binding"/>
    <property type="evidence" value="ECO:0007669"/>
    <property type="project" value="UniProtKB-KW"/>
</dbReference>
<organism evidence="7 8">
    <name type="scientific">Sulfuricaulis limicola</name>
    <dbReference type="NCBI Taxonomy" id="1620215"/>
    <lineage>
        <taxon>Bacteria</taxon>
        <taxon>Pseudomonadati</taxon>
        <taxon>Pseudomonadota</taxon>
        <taxon>Gammaproteobacteria</taxon>
        <taxon>Acidiferrobacterales</taxon>
        <taxon>Acidiferrobacteraceae</taxon>
        <taxon>Sulfuricaulis</taxon>
    </lineage>
</organism>
<dbReference type="Pfam" id="PF00730">
    <property type="entry name" value="HhH-GPD"/>
    <property type="match status" value="1"/>
</dbReference>
<evidence type="ECO:0000256" key="5">
    <source>
        <dbReference type="ARBA" id="ARBA00023014"/>
    </source>
</evidence>